<dbReference type="InterPro" id="IPR000742">
    <property type="entry name" value="EGF"/>
</dbReference>
<feature type="domain" description="EGF-like" evidence="6">
    <location>
        <begin position="63"/>
        <end position="101"/>
    </location>
</feature>
<gene>
    <name evidence="7" type="ORF">pdam_00023421</name>
</gene>
<comment type="caution">
    <text evidence="5">Lacks conserved residue(s) required for the propagation of feature annotation.</text>
</comment>
<keyword evidence="4 5" id="KW-1015">Disulfide bond</keyword>
<organism evidence="7 8">
    <name type="scientific">Pocillopora damicornis</name>
    <name type="common">Cauliflower coral</name>
    <name type="synonym">Millepora damicornis</name>
    <dbReference type="NCBI Taxonomy" id="46731"/>
    <lineage>
        <taxon>Eukaryota</taxon>
        <taxon>Metazoa</taxon>
        <taxon>Cnidaria</taxon>
        <taxon>Anthozoa</taxon>
        <taxon>Hexacorallia</taxon>
        <taxon>Scleractinia</taxon>
        <taxon>Astrocoeniina</taxon>
        <taxon>Pocilloporidae</taxon>
        <taxon>Pocillopora</taxon>
    </lineage>
</organism>
<dbReference type="SUPFAM" id="SSF57196">
    <property type="entry name" value="EGF/Laminin"/>
    <property type="match status" value="1"/>
</dbReference>
<sequence length="122" mass="13376">MRSAEVSSEGSCRVMCYMEPNCVSIYIGLVEGGNQQCELNNATEKNHAPFLLVNKEGYTYLEIENPCSSSSCLNNGTCQARFTNKGFRCVCRHGFSGDNCQFKAKQYKCTEPGGIAVVIPPT</sequence>
<keyword evidence="2" id="KW-0732">Signal</keyword>
<protein>
    <recommendedName>
        <fullName evidence="6">EGF-like domain-containing protein</fullName>
    </recommendedName>
</protein>
<dbReference type="Gene3D" id="2.10.25.10">
    <property type="entry name" value="Laminin"/>
    <property type="match status" value="1"/>
</dbReference>
<dbReference type="EMBL" id="RCHS01003181">
    <property type="protein sequence ID" value="RMX43590.1"/>
    <property type="molecule type" value="Genomic_DNA"/>
</dbReference>
<dbReference type="PROSITE" id="PS01186">
    <property type="entry name" value="EGF_2"/>
    <property type="match status" value="1"/>
</dbReference>
<evidence type="ECO:0000256" key="4">
    <source>
        <dbReference type="ARBA" id="ARBA00023157"/>
    </source>
</evidence>
<keyword evidence="8" id="KW-1185">Reference proteome</keyword>
<dbReference type="Proteomes" id="UP000275408">
    <property type="component" value="Unassembled WGS sequence"/>
</dbReference>
<evidence type="ECO:0000256" key="1">
    <source>
        <dbReference type="ARBA" id="ARBA00022536"/>
    </source>
</evidence>
<keyword evidence="1 5" id="KW-0245">EGF-like domain</keyword>
<reference evidence="7 8" key="1">
    <citation type="journal article" date="2018" name="Sci. Rep.">
        <title>Comparative analysis of the Pocillopora damicornis genome highlights role of immune system in coral evolution.</title>
        <authorList>
            <person name="Cunning R."/>
            <person name="Bay R.A."/>
            <person name="Gillette P."/>
            <person name="Baker A.C."/>
            <person name="Traylor-Knowles N."/>
        </authorList>
    </citation>
    <scope>NUCLEOTIDE SEQUENCE [LARGE SCALE GENOMIC DNA]</scope>
    <source>
        <strain evidence="7">RSMAS</strain>
        <tissue evidence="7">Whole animal</tissue>
    </source>
</reference>
<feature type="disulfide bond" evidence="5">
    <location>
        <begin position="91"/>
        <end position="100"/>
    </location>
</feature>
<comment type="caution">
    <text evidence="7">The sequence shown here is derived from an EMBL/GenBank/DDBJ whole genome shotgun (WGS) entry which is preliminary data.</text>
</comment>
<keyword evidence="3" id="KW-0677">Repeat</keyword>
<dbReference type="PROSITE" id="PS00022">
    <property type="entry name" value="EGF_1"/>
    <property type="match status" value="1"/>
</dbReference>
<dbReference type="Pfam" id="PF00008">
    <property type="entry name" value="EGF"/>
    <property type="match status" value="1"/>
</dbReference>
<evidence type="ECO:0000259" key="6">
    <source>
        <dbReference type="PROSITE" id="PS50026"/>
    </source>
</evidence>
<dbReference type="CDD" id="cd00054">
    <property type="entry name" value="EGF_CA"/>
    <property type="match status" value="1"/>
</dbReference>
<proteinExistence type="predicted"/>
<evidence type="ECO:0000256" key="2">
    <source>
        <dbReference type="ARBA" id="ARBA00022729"/>
    </source>
</evidence>
<dbReference type="OrthoDB" id="5967277at2759"/>
<name>A0A3M6TQD2_POCDA</name>
<evidence type="ECO:0000256" key="5">
    <source>
        <dbReference type="PROSITE-ProRule" id="PRU00076"/>
    </source>
</evidence>
<dbReference type="FunFam" id="2.10.25.10:FF:000066">
    <property type="entry name" value="FAT atypical cadherin 4"/>
    <property type="match status" value="1"/>
</dbReference>
<accession>A0A3M6TQD2</accession>
<dbReference type="AlphaFoldDB" id="A0A3M6TQD2"/>
<evidence type="ECO:0000313" key="8">
    <source>
        <dbReference type="Proteomes" id="UP000275408"/>
    </source>
</evidence>
<feature type="disulfide bond" evidence="5">
    <location>
        <begin position="72"/>
        <end position="89"/>
    </location>
</feature>
<evidence type="ECO:0000256" key="3">
    <source>
        <dbReference type="ARBA" id="ARBA00022737"/>
    </source>
</evidence>
<evidence type="ECO:0000313" key="7">
    <source>
        <dbReference type="EMBL" id="RMX43590.1"/>
    </source>
</evidence>
<dbReference type="PROSITE" id="PS50026">
    <property type="entry name" value="EGF_3"/>
    <property type="match status" value="1"/>
</dbReference>
<dbReference type="SMART" id="SM00181">
    <property type="entry name" value="EGF"/>
    <property type="match status" value="1"/>
</dbReference>